<organism evidence="1 2">
    <name type="scientific">Serpentinicella alkaliphila</name>
    <dbReference type="NCBI Taxonomy" id="1734049"/>
    <lineage>
        <taxon>Bacteria</taxon>
        <taxon>Bacillati</taxon>
        <taxon>Bacillota</taxon>
        <taxon>Clostridia</taxon>
        <taxon>Peptostreptococcales</taxon>
        <taxon>Natronincolaceae</taxon>
        <taxon>Serpentinicella</taxon>
    </lineage>
</organism>
<evidence type="ECO:0000313" key="1">
    <source>
        <dbReference type="EMBL" id="TCQ03423.1"/>
    </source>
</evidence>
<gene>
    <name evidence="1" type="ORF">EDD79_10092</name>
</gene>
<name>A0A4R2U6Q2_9FIRM</name>
<dbReference type="EMBL" id="SLYC01000009">
    <property type="protein sequence ID" value="TCQ03423.1"/>
    <property type="molecule type" value="Genomic_DNA"/>
</dbReference>
<proteinExistence type="predicted"/>
<comment type="caution">
    <text evidence="1">The sequence shown here is derived from an EMBL/GenBank/DDBJ whole genome shotgun (WGS) entry which is preliminary data.</text>
</comment>
<protein>
    <submittedName>
        <fullName evidence="1">Uncharacterized protein</fullName>
    </submittedName>
</protein>
<accession>A0A4R2U6Q2</accession>
<reference evidence="1 2" key="1">
    <citation type="submission" date="2019-03" db="EMBL/GenBank/DDBJ databases">
        <title>Genomic Encyclopedia of Type Strains, Phase IV (KMG-IV): sequencing the most valuable type-strain genomes for metagenomic binning, comparative biology and taxonomic classification.</title>
        <authorList>
            <person name="Goeker M."/>
        </authorList>
    </citation>
    <scope>NUCLEOTIDE SEQUENCE [LARGE SCALE GENOMIC DNA]</scope>
    <source>
        <strain evidence="1 2">DSM 100013</strain>
    </source>
</reference>
<keyword evidence="2" id="KW-1185">Reference proteome</keyword>
<sequence length="154" mass="17905">MKKYFYFFLAVLLVVSITFNLSLNTKLNVANNKITEINENTALIVERNIRQSIVNTKELIDTNSKEALFGLQRTVEDLAVSLMQWYQLNQTEELTSSTTIQKGLNGIEAIRSTIIHHLNRQYIVNGDQLQVEDIEMLERFNENMNRLLLVYHNI</sequence>
<dbReference type="AlphaFoldDB" id="A0A4R2U6Q2"/>
<dbReference type="RefSeq" id="WP_132847973.1">
    <property type="nucleotide sequence ID" value="NZ_CP058648.1"/>
</dbReference>
<dbReference type="Proteomes" id="UP000295504">
    <property type="component" value="Unassembled WGS sequence"/>
</dbReference>
<evidence type="ECO:0000313" key="2">
    <source>
        <dbReference type="Proteomes" id="UP000295504"/>
    </source>
</evidence>